<dbReference type="InterPro" id="IPR013024">
    <property type="entry name" value="GGCT-like"/>
</dbReference>
<feature type="domain" description="Gamma-glutamylcyclotransferase AIG2-like" evidence="1">
    <location>
        <begin position="12"/>
        <end position="115"/>
    </location>
</feature>
<dbReference type="Proteomes" id="UP000315750">
    <property type="component" value="Chromosome"/>
</dbReference>
<protein>
    <recommendedName>
        <fullName evidence="1">Gamma-glutamylcyclotransferase AIG2-like domain-containing protein</fullName>
    </recommendedName>
</protein>
<accession>A0A518AWB5</accession>
<organism evidence="2 3">
    <name type="scientific">Aeoliella mucimassa</name>
    <dbReference type="NCBI Taxonomy" id="2527972"/>
    <lineage>
        <taxon>Bacteria</taxon>
        <taxon>Pseudomonadati</taxon>
        <taxon>Planctomycetota</taxon>
        <taxon>Planctomycetia</taxon>
        <taxon>Pirellulales</taxon>
        <taxon>Lacipirellulaceae</taxon>
        <taxon>Aeoliella</taxon>
    </lineage>
</organism>
<dbReference type="Pfam" id="PF06094">
    <property type="entry name" value="GGACT"/>
    <property type="match status" value="1"/>
</dbReference>
<dbReference type="AlphaFoldDB" id="A0A518AWB5"/>
<dbReference type="KEGG" id="amuc:Pan181_52220"/>
<dbReference type="Gene3D" id="3.10.490.10">
    <property type="entry name" value="Gamma-glutamyl cyclotransferase-like"/>
    <property type="match status" value="1"/>
</dbReference>
<evidence type="ECO:0000313" key="2">
    <source>
        <dbReference type="EMBL" id="QDU58981.1"/>
    </source>
</evidence>
<evidence type="ECO:0000313" key="3">
    <source>
        <dbReference type="Proteomes" id="UP000315750"/>
    </source>
</evidence>
<dbReference type="EMBL" id="CP036278">
    <property type="protein sequence ID" value="QDU58981.1"/>
    <property type="molecule type" value="Genomic_DNA"/>
</dbReference>
<keyword evidence="3" id="KW-1185">Reference proteome</keyword>
<evidence type="ECO:0000259" key="1">
    <source>
        <dbReference type="Pfam" id="PF06094"/>
    </source>
</evidence>
<proteinExistence type="predicted"/>
<dbReference type="InterPro" id="IPR009288">
    <property type="entry name" value="AIG2-like_dom"/>
</dbReference>
<sequence length="213" mass="24068">MSDCMEAPTAYVFGYGSLIQANSRLRNLKSTQPPVPVRVHGFRRGWITRGRDIGFSCTYLGIVPDRSATTNGVLLAYEPEEIPALDQRESEYRRVPVELGQIELLGDTTAIDLATAEVITYQTLEPREATEKFPLVQSYIDICLQGCLEVDRLLDTADAFASEFLASTDSWSHHWVNDRVFPRSPFRQVPEAHQIDKLLQHRSPAEFASIRIE</sequence>
<dbReference type="CDD" id="cd06661">
    <property type="entry name" value="GGCT_like"/>
    <property type="match status" value="1"/>
</dbReference>
<dbReference type="InterPro" id="IPR036568">
    <property type="entry name" value="GGCT-like_sf"/>
</dbReference>
<reference evidence="2 3" key="1">
    <citation type="submission" date="2019-02" db="EMBL/GenBank/DDBJ databases">
        <title>Deep-cultivation of Planctomycetes and their phenomic and genomic characterization uncovers novel biology.</title>
        <authorList>
            <person name="Wiegand S."/>
            <person name="Jogler M."/>
            <person name="Boedeker C."/>
            <person name="Pinto D."/>
            <person name="Vollmers J."/>
            <person name="Rivas-Marin E."/>
            <person name="Kohn T."/>
            <person name="Peeters S.H."/>
            <person name="Heuer A."/>
            <person name="Rast P."/>
            <person name="Oberbeckmann S."/>
            <person name="Bunk B."/>
            <person name="Jeske O."/>
            <person name="Meyerdierks A."/>
            <person name="Storesund J.E."/>
            <person name="Kallscheuer N."/>
            <person name="Luecker S."/>
            <person name="Lage O.M."/>
            <person name="Pohl T."/>
            <person name="Merkel B.J."/>
            <person name="Hornburger P."/>
            <person name="Mueller R.-W."/>
            <person name="Bruemmer F."/>
            <person name="Labrenz M."/>
            <person name="Spormann A.M."/>
            <person name="Op den Camp H."/>
            <person name="Overmann J."/>
            <person name="Amann R."/>
            <person name="Jetten M.S.M."/>
            <person name="Mascher T."/>
            <person name="Medema M.H."/>
            <person name="Devos D.P."/>
            <person name="Kaster A.-K."/>
            <person name="Ovreas L."/>
            <person name="Rohde M."/>
            <person name="Galperin M.Y."/>
            <person name="Jogler C."/>
        </authorList>
    </citation>
    <scope>NUCLEOTIDE SEQUENCE [LARGE SCALE GENOMIC DNA]</scope>
    <source>
        <strain evidence="2 3">Pan181</strain>
    </source>
</reference>
<dbReference type="SUPFAM" id="SSF110857">
    <property type="entry name" value="Gamma-glutamyl cyclotransferase-like"/>
    <property type="match status" value="1"/>
</dbReference>
<dbReference type="OrthoDB" id="960802at2"/>
<name>A0A518AWB5_9BACT</name>
<gene>
    <name evidence="2" type="ORF">Pan181_52220</name>
</gene>